<dbReference type="Proteomes" id="UP001208570">
    <property type="component" value="Unassembled WGS sequence"/>
</dbReference>
<keyword evidence="5" id="KW-1185">Reference proteome</keyword>
<evidence type="ECO:0000256" key="1">
    <source>
        <dbReference type="ARBA" id="ARBA00008889"/>
    </source>
</evidence>
<dbReference type="SUPFAM" id="SSF160369">
    <property type="entry name" value="Ribosomal protein L10-like"/>
    <property type="match status" value="1"/>
</dbReference>
<name>A0AAD9J6Y0_9ANNE</name>
<evidence type="ECO:0000256" key="2">
    <source>
        <dbReference type="ARBA" id="ARBA00035707"/>
    </source>
</evidence>
<dbReference type="AlphaFoldDB" id="A0AAD9J6Y0"/>
<evidence type="ECO:0000313" key="4">
    <source>
        <dbReference type="EMBL" id="KAK2147588.1"/>
    </source>
</evidence>
<dbReference type="Gene3D" id="3.30.70.1730">
    <property type="match status" value="1"/>
</dbReference>
<dbReference type="EMBL" id="JAODUP010000546">
    <property type="protein sequence ID" value="KAK2147588.1"/>
    <property type="molecule type" value="Genomic_DNA"/>
</dbReference>
<reference evidence="4" key="1">
    <citation type="journal article" date="2023" name="Mol. Biol. Evol.">
        <title>Third-Generation Sequencing Reveals the Adaptive Role of the Epigenome in Three Deep-Sea Polychaetes.</title>
        <authorList>
            <person name="Perez M."/>
            <person name="Aroh O."/>
            <person name="Sun Y."/>
            <person name="Lan Y."/>
            <person name="Juniper S.K."/>
            <person name="Young C.R."/>
            <person name="Angers B."/>
            <person name="Qian P.Y."/>
        </authorList>
    </citation>
    <scope>NUCLEOTIDE SEQUENCE</scope>
    <source>
        <strain evidence="4">P08H-3</strain>
    </source>
</reference>
<proteinExistence type="inferred from homology"/>
<organism evidence="4 5">
    <name type="scientific">Paralvinella palmiformis</name>
    <dbReference type="NCBI Taxonomy" id="53620"/>
    <lineage>
        <taxon>Eukaryota</taxon>
        <taxon>Metazoa</taxon>
        <taxon>Spiralia</taxon>
        <taxon>Lophotrochozoa</taxon>
        <taxon>Annelida</taxon>
        <taxon>Polychaeta</taxon>
        <taxon>Sedentaria</taxon>
        <taxon>Canalipalpata</taxon>
        <taxon>Terebellida</taxon>
        <taxon>Terebelliformia</taxon>
        <taxon>Alvinellidae</taxon>
        <taxon>Paralvinella</taxon>
    </lineage>
</organism>
<accession>A0AAD9J6Y0</accession>
<sequence>MAKMSALGKVKLFTPLLIQCRHKSKHFIQRPRPSHLDRRIFEAVTVPLLPEKIHDPYANCPRLRRRLQAVKEDVVQDEMENAYENYLMGICRRMLEENRMIIAFQLMAMSTREKVDIKRQLFLNGLKLKFVSNAIFSDTKWINLSPLLCSHNAYVVSPDVDISRVIKLTHKMPELILLGGLVNDQLFTREGLQRYAKLPDIDVLRGQLVAVLNATPSRTKSLLEHHQQTLSRNLDQYVKDNTEKS</sequence>
<dbReference type="InterPro" id="IPR047865">
    <property type="entry name" value="Ribosomal_uL10_bac_type"/>
</dbReference>
<dbReference type="InterPro" id="IPR043141">
    <property type="entry name" value="Ribosomal_uL10-like_sf"/>
</dbReference>
<dbReference type="PANTHER" id="PTHR11560">
    <property type="entry name" value="39S RIBOSOMAL PROTEIN L10, MITOCHONDRIAL"/>
    <property type="match status" value="1"/>
</dbReference>
<comment type="similarity">
    <text evidence="1">Belongs to the universal ribosomal protein uL10 family.</text>
</comment>
<evidence type="ECO:0000313" key="5">
    <source>
        <dbReference type="Proteomes" id="UP001208570"/>
    </source>
</evidence>
<protein>
    <recommendedName>
        <fullName evidence="2">Large ribosomal subunit protein uL10m</fullName>
    </recommendedName>
    <alternativeName>
        <fullName evidence="3">39S ribosomal protein L10, mitochondrial</fullName>
    </alternativeName>
</protein>
<gene>
    <name evidence="4" type="ORF">LSH36_546g01022</name>
</gene>
<comment type="caution">
    <text evidence="4">The sequence shown here is derived from an EMBL/GenBank/DDBJ whole genome shotgun (WGS) entry which is preliminary data.</text>
</comment>
<evidence type="ECO:0000256" key="3">
    <source>
        <dbReference type="ARBA" id="ARBA00035716"/>
    </source>
</evidence>